<proteinExistence type="predicted"/>
<dbReference type="Pfam" id="PF02191">
    <property type="entry name" value="OLF"/>
    <property type="match status" value="1"/>
</dbReference>
<keyword evidence="5" id="KW-1185">Reference proteome</keyword>
<dbReference type="PROSITE" id="PS51132">
    <property type="entry name" value="OLF"/>
    <property type="match status" value="1"/>
</dbReference>
<dbReference type="PANTHER" id="PTHR23192">
    <property type="entry name" value="OLFACTOMEDIN-RELATED"/>
    <property type="match status" value="1"/>
</dbReference>
<dbReference type="InterPro" id="IPR003112">
    <property type="entry name" value="Olfac-like_dom"/>
</dbReference>
<keyword evidence="2" id="KW-0964">Secreted</keyword>
<evidence type="ECO:0000313" key="5">
    <source>
        <dbReference type="Proteomes" id="UP000887578"/>
    </source>
</evidence>
<protein>
    <submittedName>
        <fullName evidence="6">Olfactomedin-like domain-containing protein</fullName>
    </submittedName>
</protein>
<evidence type="ECO:0000313" key="6">
    <source>
        <dbReference type="WBParaSite" id="PDA_v2.g31442.t1"/>
    </source>
</evidence>
<dbReference type="GO" id="GO:0007165">
    <property type="term" value="P:signal transduction"/>
    <property type="evidence" value="ECO:0007669"/>
    <property type="project" value="TreeGrafter"/>
</dbReference>
<dbReference type="GO" id="GO:0005615">
    <property type="term" value="C:extracellular space"/>
    <property type="evidence" value="ECO:0007669"/>
    <property type="project" value="TreeGrafter"/>
</dbReference>
<feature type="domain" description="Olfactomedin-like" evidence="4">
    <location>
        <begin position="1"/>
        <end position="238"/>
    </location>
</feature>
<evidence type="ECO:0000256" key="1">
    <source>
        <dbReference type="ARBA" id="ARBA00004613"/>
    </source>
</evidence>
<dbReference type="PANTHER" id="PTHR23192:SF35">
    <property type="entry name" value="OLFACTOMEDIN-LIKE DOMAIN-CONTAINING PROTEIN"/>
    <property type="match status" value="1"/>
</dbReference>
<dbReference type="AlphaFoldDB" id="A0A914QNB8"/>
<comment type="subcellular location">
    <subcellularLocation>
        <location evidence="1">Secreted</location>
    </subcellularLocation>
</comment>
<evidence type="ECO:0000259" key="4">
    <source>
        <dbReference type="PROSITE" id="PS51132"/>
    </source>
</evidence>
<name>A0A914QNB8_9BILA</name>
<sequence length="238" mass="27610">MYEIGSAIRSDDLWYITEYAMGYMLFEYNSTKTSNNVLESSLKIPSNIYTLPMPFSGTDHAIAKHPSDGSGIFYYQISSTNSILGYNVKDDKSVQKELPFDRKPLYKHSASEIDLEFDEEFLYAIFRERNNTVLTILKLHPFTLKQMEKHQIIIHFADHVVNSFISCHVFYVVKKVEGNIKIEPVYNMLKKEYIKVDPSKSYPTWESFGIPTNIQFDSNSQTLNVFDKGNIYSLFISR</sequence>
<comment type="caution">
    <text evidence="3">Lacks conserved residue(s) required for the propagation of feature annotation.</text>
</comment>
<dbReference type="WBParaSite" id="PDA_v2.g31442.t1">
    <property type="protein sequence ID" value="PDA_v2.g31442.t1"/>
    <property type="gene ID" value="PDA_v2.g31442"/>
</dbReference>
<dbReference type="InterPro" id="IPR050605">
    <property type="entry name" value="Olfactomedin-like_domain"/>
</dbReference>
<dbReference type="Proteomes" id="UP000887578">
    <property type="component" value="Unplaced"/>
</dbReference>
<evidence type="ECO:0000256" key="2">
    <source>
        <dbReference type="ARBA" id="ARBA00022525"/>
    </source>
</evidence>
<organism evidence="5 6">
    <name type="scientific">Panagrolaimus davidi</name>
    <dbReference type="NCBI Taxonomy" id="227884"/>
    <lineage>
        <taxon>Eukaryota</taxon>
        <taxon>Metazoa</taxon>
        <taxon>Ecdysozoa</taxon>
        <taxon>Nematoda</taxon>
        <taxon>Chromadorea</taxon>
        <taxon>Rhabditida</taxon>
        <taxon>Tylenchina</taxon>
        <taxon>Panagrolaimomorpha</taxon>
        <taxon>Panagrolaimoidea</taxon>
        <taxon>Panagrolaimidae</taxon>
        <taxon>Panagrolaimus</taxon>
    </lineage>
</organism>
<accession>A0A914QNB8</accession>
<reference evidence="6" key="1">
    <citation type="submission" date="2022-11" db="UniProtKB">
        <authorList>
            <consortium name="WormBaseParasite"/>
        </authorList>
    </citation>
    <scope>IDENTIFICATION</scope>
</reference>
<evidence type="ECO:0000256" key="3">
    <source>
        <dbReference type="PROSITE-ProRule" id="PRU00446"/>
    </source>
</evidence>